<dbReference type="Proteomes" id="UP000010103">
    <property type="component" value="Chromosome"/>
</dbReference>
<name>F4MPA7_MYCML</name>
<dbReference type="AlphaFoldDB" id="F4MPA7"/>
<dbReference type="RefSeq" id="WP_013729359.1">
    <property type="nucleotide sequence ID" value="NC_015431.1"/>
</dbReference>
<dbReference type="KEGG" id="mml:MLC_2110"/>
<reference evidence="2" key="1">
    <citation type="journal article" date="2011" name="BMC Genomics">
        <title>Mycoplasma mycoides, from "mycoides Small Colony" to "capri". A microevolutionary perspective.</title>
        <authorList>
            <person name="Thiaucourt F."/>
            <person name="Manso-Silvan L."/>
            <person name="Salah W."/>
            <person name="Barbe V."/>
            <person name="Berger A."/>
            <person name="Jacob D."/>
            <person name="Breton M."/>
            <person name="Dupuy V."/>
            <person name="Lomenech A.M."/>
            <person name="Blanchard A."/>
            <person name="Sirand-Pugnet P."/>
        </authorList>
    </citation>
    <scope>NUCLEOTIDE SEQUENCE [LARGE SCALE GENOMIC DNA]</scope>
    <source>
        <strain evidence="2">95010</strain>
    </source>
</reference>
<gene>
    <name evidence="1" type="ORF">MLC_2110</name>
</gene>
<proteinExistence type="predicted"/>
<dbReference type="EMBL" id="FQ377874">
    <property type="protein sequence ID" value="CBW53939.1"/>
    <property type="molecule type" value="Genomic_DNA"/>
</dbReference>
<sequence length="88" mass="10983">MSYVKESEEKWEEIRFKDNEFSLFLYQELIELARKIDKLGMPEQWTDEWERQDDYIRDYWVIKSLLVKWDKQYLKNIIAKLENKGETK</sequence>
<evidence type="ECO:0000313" key="2">
    <source>
        <dbReference type="Proteomes" id="UP000010103"/>
    </source>
</evidence>
<protein>
    <submittedName>
        <fullName evidence="1">Uncharacterized protein</fullName>
    </submittedName>
</protein>
<dbReference type="HOGENOM" id="CLU_2465737_0_0_14"/>
<organism evidence="1 2">
    <name type="scientific">Mycoplasma mycoides subsp. capri LC str. 95010</name>
    <dbReference type="NCBI Taxonomy" id="862259"/>
    <lineage>
        <taxon>Bacteria</taxon>
        <taxon>Bacillati</taxon>
        <taxon>Mycoplasmatota</taxon>
        <taxon>Mollicutes</taxon>
        <taxon>Mycoplasmataceae</taxon>
        <taxon>Mycoplasma</taxon>
    </lineage>
</organism>
<evidence type="ECO:0000313" key="1">
    <source>
        <dbReference type="EMBL" id="CBW53939.1"/>
    </source>
</evidence>
<reference evidence="2" key="2">
    <citation type="journal article" date="2011" name="BMC Genomics">
        <title>Mycoplasma mycoides, from mycoides Small Colony to capri. A microevolutionary perspective.</title>
        <authorList>
            <person name="Thiaucourt F."/>
            <person name="Manso-Silvan L."/>
            <person name="Salah W."/>
            <person name="Barbe V."/>
            <person name="Berger A."/>
            <person name="Jacob D."/>
            <person name="Breton M."/>
            <person name="Dupuy V."/>
            <person name="Lomenech A.M."/>
            <person name="Blanchard A."/>
            <person name="Sirand-Pugnet P."/>
        </authorList>
    </citation>
    <scope>NUCLEOTIDE SEQUENCE [LARGE SCALE GENOMIC DNA]</scope>
    <source>
        <strain evidence="2">95010</strain>
    </source>
</reference>
<accession>F4MPA7</accession>